<protein>
    <submittedName>
        <fullName evidence="3">Uncharacterized protein</fullName>
    </submittedName>
</protein>
<feature type="region of interest" description="Disordered" evidence="2">
    <location>
        <begin position="464"/>
        <end position="495"/>
    </location>
</feature>
<sequence length="534" mass="60146">MSSKQSSSIPRDESADTIGTYSEIEIEESRRYDEEDSVSDDEGSDAESDEEFYMNDEGSSKDIKGKGVAHSNGTADTPPAQDRTKTEKKARSWSDIDLSLVVALVSPIGNWLTGSDHVKNLFLILLLIFYLHQTVEVPWQLYHASRAKRSGRRARAASDAGNVPAEYAAASKLASSELRTQELFYLGLTVISPILGASLIRYVLTALEGVDNLSWFSTTLFVLATGIRPWSHLISRLRQRTRDLHDAVHYPTPDSPAYHQLELEKKLRSVLQRLDFIEASLDELKEQSEKVPSLREDCDDLIESLAVIERGIGRQERKAEAMRVNQDTRMTAMETGLVQLEQRRQQDKDSFESRIGYSYGRLYSSFLPSVFTKFLQFPQKMTGLTTPHMEAFIRHSHDAYNDDTRGHNGRNVGIVPLNPIPPTPDPLTPTSQYLSRLETIPEAEDSDSEGTYVSDIREIQLVSPSPKRPVRRDLSNGRSRSRSVSASVERTPSHKQVSLRSQFMDYALDVVAWPYRSAVRILLMIAPPIQNLVM</sequence>
<organism evidence="3 4">
    <name type="scientific">Meripilus lineatus</name>
    <dbReference type="NCBI Taxonomy" id="2056292"/>
    <lineage>
        <taxon>Eukaryota</taxon>
        <taxon>Fungi</taxon>
        <taxon>Dikarya</taxon>
        <taxon>Basidiomycota</taxon>
        <taxon>Agaricomycotina</taxon>
        <taxon>Agaricomycetes</taxon>
        <taxon>Polyporales</taxon>
        <taxon>Meripilaceae</taxon>
        <taxon>Meripilus</taxon>
    </lineage>
</organism>
<evidence type="ECO:0000313" key="4">
    <source>
        <dbReference type="Proteomes" id="UP001212997"/>
    </source>
</evidence>
<feature type="region of interest" description="Disordered" evidence="2">
    <location>
        <begin position="1"/>
        <end position="89"/>
    </location>
</feature>
<accession>A0AAD5YKF3</accession>
<evidence type="ECO:0000256" key="1">
    <source>
        <dbReference type="SAM" id="Coils"/>
    </source>
</evidence>
<feature type="compositionally biased region" description="Acidic residues" evidence="2">
    <location>
        <begin position="34"/>
        <end position="54"/>
    </location>
</feature>
<dbReference type="AlphaFoldDB" id="A0AAD5YKF3"/>
<dbReference type="EMBL" id="JANAWD010000106">
    <property type="protein sequence ID" value="KAJ3486938.1"/>
    <property type="molecule type" value="Genomic_DNA"/>
</dbReference>
<evidence type="ECO:0000313" key="3">
    <source>
        <dbReference type="EMBL" id="KAJ3486938.1"/>
    </source>
</evidence>
<proteinExistence type="predicted"/>
<dbReference type="PANTHER" id="PTHR42032:SF1">
    <property type="entry name" value="YALI0E30679P"/>
    <property type="match status" value="1"/>
</dbReference>
<evidence type="ECO:0000256" key="2">
    <source>
        <dbReference type="SAM" id="MobiDB-lite"/>
    </source>
</evidence>
<keyword evidence="4" id="KW-1185">Reference proteome</keyword>
<reference evidence="3" key="1">
    <citation type="submission" date="2022-07" db="EMBL/GenBank/DDBJ databases">
        <title>Genome Sequence of Physisporinus lineatus.</title>
        <authorList>
            <person name="Buettner E."/>
        </authorList>
    </citation>
    <scope>NUCLEOTIDE SEQUENCE</scope>
    <source>
        <strain evidence="3">VT162</strain>
    </source>
</reference>
<dbReference type="Proteomes" id="UP001212997">
    <property type="component" value="Unassembled WGS sequence"/>
</dbReference>
<keyword evidence="1" id="KW-0175">Coiled coil</keyword>
<feature type="coiled-coil region" evidence="1">
    <location>
        <begin position="267"/>
        <end position="297"/>
    </location>
</feature>
<name>A0AAD5YKF3_9APHY</name>
<gene>
    <name evidence="3" type="ORF">NLI96_g3880</name>
</gene>
<comment type="caution">
    <text evidence="3">The sequence shown here is derived from an EMBL/GenBank/DDBJ whole genome shotgun (WGS) entry which is preliminary data.</text>
</comment>
<dbReference type="PANTHER" id="PTHR42032">
    <property type="entry name" value="YALI0E30679P"/>
    <property type="match status" value="1"/>
</dbReference>